<dbReference type="AlphaFoldDB" id="A0A4Z1GDG2"/>
<keyword evidence="2" id="KW-1185">Reference proteome</keyword>
<comment type="caution">
    <text evidence="1">The sequence shown here is derived from an EMBL/GenBank/DDBJ whole genome shotgun (WGS) entry which is preliminary data.</text>
</comment>
<evidence type="ECO:0000313" key="2">
    <source>
        <dbReference type="Proteomes" id="UP000297814"/>
    </source>
</evidence>
<proteinExistence type="predicted"/>
<evidence type="ECO:0000313" key="1">
    <source>
        <dbReference type="EMBL" id="TGO32093.1"/>
    </source>
</evidence>
<organism evidence="1 2">
    <name type="scientific">Botrytis hyacinthi</name>
    <dbReference type="NCBI Taxonomy" id="278943"/>
    <lineage>
        <taxon>Eukaryota</taxon>
        <taxon>Fungi</taxon>
        <taxon>Dikarya</taxon>
        <taxon>Ascomycota</taxon>
        <taxon>Pezizomycotina</taxon>
        <taxon>Leotiomycetes</taxon>
        <taxon>Helotiales</taxon>
        <taxon>Sclerotiniaceae</taxon>
        <taxon>Botrytis</taxon>
    </lineage>
</organism>
<protein>
    <submittedName>
        <fullName evidence="1">Uncharacterized protein</fullName>
    </submittedName>
</protein>
<name>A0A4Z1GDG2_9HELO</name>
<reference evidence="1 2" key="1">
    <citation type="submission" date="2017-12" db="EMBL/GenBank/DDBJ databases">
        <title>Comparative genomics of Botrytis spp.</title>
        <authorList>
            <person name="Valero-Jimenez C.A."/>
            <person name="Tapia P."/>
            <person name="Veloso J."/>
            <person name="Silva-Moreno E."/>
            <person name="Staats M."/>
            <person name="Valdes J.H."/>
            <person name="Van Kan J.A.L."/>
        </authorList>
    </citation>
    <scope>NUCLEOTIDE SEQUENCE [LARGE SCALE GENOMIC DNA]</scope>
    <source>
        <strain evidence="1 2">Bh0001</strain>
    </source>
</reference>
<accession>A0A4Z1GDG2</accession>
<dbReference type="Proteomes" id="UP000297814">
    <property type="component" value="Unassembled WGS sequence"/>
</dbReference>
<dbReference type="EMBL" id="PQXK01000354">
    <property type="protein sequence ID" value="TGO32093.1"/>
    <property type="molecule type" value="Genomic_DNA"/>
</dbReference>
<sequence>MSRDMNYKNTFCILCLLRVSRASRRYREKGTGRGSTRRVAIYLSIVSTYQVGKGYEDEVKFKAGGLRSQVTSVMQASRRTNERCR</sequence>
<gene>
    <name evidence="1" type="ORF">BHYA_0354g00070</name>
</gene>